<name>A0A9N9HTE9_9GLOM</name>
<evidence type="ECO:0000313" key="1">
    <source>
        <dbReference type="EMBL" id="CAG8705334.1"/>
    </source>
</evidence>
<gene>
    <name evidence="1" type="ORF">FCALED_LOCUS13677</name>
</gene>
<sequence>TLKETIDSRCLPTGYSANIVPLPDSYRLEKGPNILTSDEQDATPIEEKNKAVEEVEANRSQEVHTEFINALSHVNTW</sequence>
<accession>A0A9N9HTE9</accession>
<proteinExistence type="predicted"/>
<dbReference type="AlphaFoldDB" id="A0A9N9HTE9"/>
<reference evidence="1" key="1">
    <citation type="submission" date="2021-06" db="EMBL/GenBank/DDBJ databases">
        <authorList>
            <person name="Kallberg Y."/>
            <person name="Tangrot J."/>
            <person name="Rosling A."/>
        </authorList>
    </citation>
    <scope>NUCLEOTIDE SEQUENCE</scope>
    <source>
        <strain evidence="1">UK204</strain>
    </source>
</reference>
<dbReference type="EMBL" id="CAJVPQ010008289">
    <property type="protein sequence ID" value="CAG8705334.1"/>
    <property type="molecule type" value="Genomic_DNA"/>
</dbReference>
<evidence type="ECO:0000313" key="2">
    <source>
        <dbReference type="Proteomes" id="UP000789570"/>
    </source>
</evidence>
<protein>
    <submittedName>
        <fullName evidence="1">16894_t:CDS:1</fullName>
    </submittedName>
</protein>
<comment type="caution">
    <text evidence="1">The sequence shown here is derived from an EMBL/GenBank/DDBJ whole genome shotgun (WGS) entry which is preliminary data.</text>
</comment>
<keyword evidence="2" id="KW-1185">Reference proteome</keyword>
<feature type="non-terminal residue" evidence="1">
    <location>
        <position position="1"/>
    </location>
</feature>
<dbReference type="Proteomes" id="UP000789570">
    <property type="component" value="Unassembled WGS sequence"/>
</dbReference>
<organism evidence="1 2">
    <name type="scientific">Funneliformis caledonium</name>
    <dbReference type="NCBI Taxonomy" id="1117310"/>
    <lineage>
        <taxon>Eukaryota</taxon>
        <taxon>Fungi</taxon>
        <taxon>Fungi incertae sedis</taxon>
        <taxon>Mucoromycota</taxon>
        <taxon>Glomeromycotina</taxon>
        <taxon>Glomeromycetes</taxon>
        <taxon>Glomerales</taxon>
        <taxon>Glomeraceae</taxon>
        <taxon>Funneliformis</taxon>
    </lineage>
</organism>